<evidence type="ECO:0000256" key="5">
    <source>
        <dbReference type="ARBA" id="ARBA00022737"/>
    </source>
</evidence>
<protein>
    <recommendedName>
        <fullName evidence="13">Mitochondrial carrier protein</fullName>
    </recommendedName>
</protein>
<evidence type="ECO:0000256" key="1">
    <source>
        <dbReference type="ARBA" id="ARBA00004225"/>
    </source>
</evidence>
<keyword evidence="4 9" id="KW-0812">Transmembrane</keyword>
<proteinExistence type="inferred from homology"/>
<evidence type="ECO:0000256" key="2">
    <source>
        <dbReference type="ARBA" id="ARBA00006375"/>
    </source>
</evidence>
<dbReference type="PANTHER" id="PTHR45624">
    <property type="entry name" value="MITOCHONDRIAL BASIC AMINO ACIDS TRANSPORTER-RELATED"/>
    <property type="match status" value="1"/>
</dbReference>
<dbReference type="InterPro" id="IPR023395">
    <property type="entry name" value="MCP_dom_sf"/>
</dbReference>
<dbReference type="PANTHER" id="PTHR45624:SF10">
    <property type="entry name" value="SLC (SOLUTE CARRIER) HOMOLOG"/>
    <property type="match status" value="1"/>
</dbReference>
<dbReference type="InterPro" id="IPR050567">
    <property type="entry name" value="Mitochondrial_Carrier"/>
</dbReference>
<comment type="subcellular location">
    <subcellularLocation>
        <location evidence="1">Mitochondrion membrane</location>
        <topology evidence="1">Multi-pass membrane protein</topology>
    </subcellularLocation>
</comment>
<feature type="repeat" description="Solcar" evidence="9">
    <location>
        <begin position="1"/>
        <end position="55"/>
    </location>
</feature>
<feature type="repeat" description="Solcar" evidence="9">
    <location>
        <begin position="165"/>
        <end position="248"/>
    </location>
</feature>
<sequence length="255" mass="27110">MQNSPSIYPNSTKTISAILKETGLRGFMKGVLPPLLSISLYQAVCFASFQTSLRLFSGGAREEEATNAQLFAAGTASGFATVLVTTPTDLLKIRLQLREGSGGGKLRDMLHEASRVLAESGPRGFARGWEATALRDTWSTGLYFITYHTAKRHLYEAVGGEGGGSQAAVELTAGGLAGCVAWGACLPFDVLKTRVQGGAGGVGLGETLRTLVKEEGVGSLFSGAGPILSRAFLVNGITFWAYEEACRWIDRLRVR</sequence>
<accession>A0A9W7G461</accession>
<keyword evidence="7" id="KW-0496">Mitochondrion</keyword>
<evidence type="ECO:0000256" key="3">
    <source>
        <dbReference type="ARBA" id="ARBA00022448"/>
    </source>
</evidence>
<feature type="repeat" description="Solcar" evidence="9">
    <location>
        <begin position="65"/>
        <end position="153"/>
    </location>
</feature>
<comment type="caution">
    <text evidence="11">The sequence shown here is derived from an EMBL/GenBank/DDBJ whole genome shotgun (WGS) entry which is preliminary data.</text>
</comment>
<evidence type="ECO:0000256" key="4">
    <source>
        <dbReference type="ARBA" id="ARBA00022692"/>
    </source>
</evidence>
<name>A0A9W7G461_9STRA</name>
<keyword evidence="6" id="KW-1133">Transmembrane helix</keyword>
<evidence type="ECO:0000256" key="8">
    <source>
        <dbReference type="ARBA" id="ARBA00023136"/>
    </source>
</evidence>
<dbReference type="PROSITE" id="PS50920">
    <property type="entry name" value="SOLCAR"/>
    <property type="match status" value="3"/>
</dbReference>
<evidence type="ECO:0000313" key="12">
    <source>
        <dbReference type="Proteomes" id="UP001165065"/>
    </source>
</evidence>
<evidence type="ECO:0000256" key="7">
    <source>
        <dbReference type="ARBA" id="ARBA00023128"/>
    </source>
</evidence>
<dbReference type="Gene3D" id="1.50.40.10">
    <property type="entry name" value="Mitochondrial carrier domain"/>
    <property type="match status" value="1"/>
</dbReference>
<dbReference type="SUPFAM" id="SSF103506">
    <property type="entry name" value="Mitochondrial carrier"/>
    <property type="match status" value="1"/>
</dbReference>
<dbReference type="Pfam" id="PF00153">
    <property type="entry name" value="Mito_carr"/>
    <property type="match status" value="3"/>
</dbReference>
<evidence type="ECO:0008006" key="13">
    <source>
        <dbReference type="Google" id="ProtNLM"/>
    </source>
</evidence>
<evidence type="ECO:0000256" key="9">
    <source>
        <dbReference type="PROSITE-ProRule" id="PRU00282"/>
    </source>
</evidence>
<dbReference type="Proteomes" id="UP001165065">
    <property type="component" value="Unassembled WGS sequence"/>
</dbReference>
<dbReference type="InterPro" id="IPR018108">
    <property type="entry name" value="MCP_transmembrane"/>
</dbReference>
<gene>
    <name evidence="11" type="ORF">TrCOL_g3341</name>
</gene>
<keyword evidence="12" id="KW-1185">Reference proteome</keyword>
<dbReference type="EMBL" id="BRYA01000011">
    <property type="protein sequence ID" value="GMI31796.1"/>
    <property type="molecule type" value="Genomic_DNA"/>
</dbReference>
<keyword evidence="5" id="KW-0677">Repeat</keyword>
<comment type="similarity">
    <text evidence="2 10">Belongs to the mitochondrial carrier (TC 2.A.29) family.</text>
</comment>
<evidence type="ECO:0000256" key="10">
    <source>
        <dbReference type="RuleBase" id="RU000488"/>
    </source>
</evidence>
<dbReference type="GO" id="GO:0022857">
    <property type="term" value="F:transmembrane transporter activity"/>
    <property type="evidence" value="ECO:0007669"/>
    <property type="project" value="TreeGrafter"/>
</dbReference>
<dbReference type="AlphaFoldDB" id="A0A9W7G461"/>
<keyword evidence="3 10" id="KW-0813">Transport</keyword>
<organism evidence="11 12">
    <name type="scientific">Triparma columacea</name>
    <dbReference type="NCBI Taxonomy" id="722753"/>
    <lineage>
        <taxon>Eukaryota</taxon>
        <taxon>Sar</taxon>
        <taxon>Stramenopiles</taxon>
        <taxon>Ochrophyta</taxon>
        <taxon>Bolidophyceae</taxon>
        <taxon>Parmales</taxon>
        <taxon>Triparmaceae</taxon>
        <taxon>Triparma</taxon>
    </lineage>
</organism>
<dbReference type="OrthoDB" id="193856at2759"/>
<dbReference type="GO" id="GO:0031966">
    <property type="term" value="C:mitochondrial membrane"/>
    <property type="evidence" value="ECO:0007669"/>
    <property type="project" value="UniProtKB-SubCell"/>
</dbReference>
<evidence type="ECO:0000256" key="6">
    <source>
        <dbReference type="ARBA" id="ARBA00022989"/>
    </source>
</evidence>
<reference evidence="12" key="1">
    <citation type="journal article" date="2023" name="Commun. Biol.">
        <title>Genome analysis of Parmales, the sister group of diatoms, reveals the evolutionary specialization of diatoms from phago-mixotrophs to photoautotrophs.</title>
        <authorList>
            <person name="Ban H."/>
            <person name="Sato S."/>
            <person name="Yoshikawa S."/>
            <person name="Yamada K."/>
            <person name="Nakamura Y."/>
            <person name="Ichinomiya M."/>
            <person name="Sato N."/>
            <person name="Blanc-Mathieu R."/>
            <person name="Endo H."/>
            <person name="Kuwata A."/>
            <person name="Ogata H."/>
        </authorList>
    </citation>
    <scope>NUCLEOTIDE SEQUENCE [LARGE SCALE GENOMIC DNA]</scope>
</reference>
<keyword evidence="8 9" id="KW-0472">Membrane</keyword>
<evidence type="ECO:0000313" key="11">
    <source>
        <dbReference type="EMBL" id="GMI31796.1"/>
    </source>
</evidence>